<feature type="transmembrane region" description="Helical" evidence="7">
    <location>
        <begin position="440"/>
        <end position="459"/>
    </location>
</feature>
<dbReference type="Proteomes" id="UP001220662">
    <property type="component" value="Unassembled WGS sequence"/>
</dbReference>
<keyword evidence="3" id="KW-0813">Transport</keyword>
<dbReference type="RefSeq" id="WP_051878839.1">
    <property type="nucleotide sequence ID" value="NZ_CP034688.1"/>
</dbReference>
<dbReference type="Gene3D" id="1.20.1250.20">
    <property type="entry name" value="MFS general substrate transporter like domains"/>
    <property type="match status" value="1"/>
</dbReference>
<feature type="transmembrane region" description="Helical" evidence="7">
    <location>
        <begin position="133"/>
        <end position="157"/>
    </location>
</feature>
<dbReference type="AlphaFoldDB" id="A0AAW6P7Q5"/>
<evidence type="ECO:0000256" key="3">
    <source>
        <dbReference type="ARBA" id="ARBA00022448"/>
    </source>
</evidence>
<dbReference type="PANTHER" id="PTHR23511">
    <property type="entry name" value="SYNAPTIC VESICLE GLYCOPROTEIN 2"/>
    <property type="match status" value="1"/>
</dbReference>
<protein>
    <submittedName>
        <fullName evidence="9">MFS transporter</fullName>
    </submittedName>
</protein>
<feature type="transmembrane region" description="Helical" evidence="7">
    <location>
        <begin position="409"/>
        <end position="434"/>
    </location>
</feature>
<feature type="transmembrane region" description="Helical" evidence="7">
    <location>
        <begin position="287"/>
        <end position="305"/>
    </location>
</feature>
<evidence type="ECO:0000313" key="9">
    <source>
        <dbReference type="EMBL" id="MDF3843508.1"/>
    </source>
</evidence>
<dbReference type="Pfam" id="PF00083">
    <property type="entry name" value="Sugar_tr"/>
    <property type="match status" value="1"/>
</dbReference>
<dbReference type="CDD" id="cd17316">
    <property type="entry name" value="MFS_SV2_like"/>
    <property type="match status" value="1"/>
</dbReference>
<feature type="transmembrane region" description="Helical" evidence="7">
    <location>
        <begin position="110"/>
        <end position="127"/>
    </location>
</feature>
<proteinExistence type="inferred from homology"/>
<feature type="transmembrane region" description="Helical" evidence="7">
    <location>
        <begin position="325"/>
        <end position="344"/>
    </location>
</feature>
<dbReference type="PROSITE" id="PS50850">
    <property type="entry name" value="MFS"/>
    <property type="match status" value="1"/>
</dbReference>
<evidence type="ECO:0000256" key="5">
    <source>
        <dbReference type="ARBA" id="ARBA00022989"/>
    </source>
</evidence>
<dbReference type="GO" id="GO:0016020">
    <property type="term" value="C:membrane"/>
    <property type="evidence" value="ECO:0007669"/>
    <property type="project" value="UniProtKB-SubCell"/>
</dbReference>
<keyword evidence="6 7" id="KW-0472">Membrane</keyword>
<feature type="transmembrane region" description="Helical" evidence="7">
    <location>
        <begin position="178"/>
        <end position="195"/>
    </location>
</feature>
<evidence type="ECO:0000256" key="6">
    <source>
        <dbReference type="ARBA" id="ARBA00023136"/>
    </source>
</evidence>
<dbReference type="SUPFAM" id="SSF103473">
    <property type="entry name" value="MFS general substrate transporter"/>
    <property type="match status" value="1"/>
</dbReference>
<evidence type="ECO:0000256" key="2">
    <source>
        <dbReference type="ARBA" id="ARBA00010992"/>
    </source>
</evidence>
<name>A0AAW6P7Q5_9PSED</name>
<dbReference type="EMBL" id="JARJLR010000281">
    <property type="protein sequence ID" value="MDF3843508.1"/>
    <property type="molecule type" value="Genomic_DNA"/>
</dbReference>
<feature type="transmembrane region" description="Helical" evidence="7">
    <location>
        <begin position="81"/>
        <end position="103"/>
    </location>
</feature>
<evidence type="ECO:0000313" key="10">
    <source>
        <dbReference type="Proteomes" id="UP001220662"/>
    </source>
</evidence>
<dbReference type="PANTHER" id="PTHR23511:SF34">
    <property type="entry name" value="SYNAPTIC VESICLE GLYCOPROTEIN 2"/>
    <property type="match status" value="1"/>
</dbReference>
<sequence>MSAALGPVDSALPGVQSAEMIAARLDRLPACKSLWRFVMLLALGGFFETFEMFSTSFVIPGMVRSGVLVATTEGFFALNGAAAYIAATFIGLFIGTLGFGMIADKFGRRAVFTYALIGYASCSLIMACQTDPLWLNFWRLMTAIGLGIEVIAIDAYLSELVPPTLRGRAFAINRIMSYLAVPACGITSFIFVPYEPLGVDGWRWVIAIGAVGSIVVWIMRRKLPESPRWLADKGRLAEADAEVRQMELAVEKETGQSLAPAVPSVEGLVEHKSRFSEMWGPRYRNRTIMLVIFHVFQAMGIYGFLNWVPTFLIEQGVTVSKSLAYSVAMGLSAPLGPVLAMLFADRVERKWQIVFGAVLIGVAGTAFAVFRVPALVIACGALLTMGTTILSVGYHAYQSELYPTRIRGMAVGFVYSMGRLGGSVSGFMIAFAMGHFGVQAALFSVAACMAICASSVALLGPLTGGRTLEEIND</sequence>
<dbReference type="InterPro" id="IPR005828">
    <property type="entry name" value="MFS_sugar_transport-like"/>
</dbReference>
<evidence type="ECO:0000256" key="7">
    <source>
        <dbReference type="SAM" id="Phobius"/>
    </source>
</evidence>
<feature type="transmembrane region" description="Helical" evidence="7">
    <location>
        <begin position="351"/>
        <end position="369"/>
    </location>
</feature>
<reference evidence="9" key="1">
    <citation type="submission" date="2023-03" db="EMBL/GenBank/DDBJ databases">
        <title>Draft assemblies of triclosan tolerant bacteria isolated from returned activated sludge.</title>
        <authorList>
            <person name="Van Hamelsveld S."/>
        </authorList>
    </citation>
    <scope>NUCLEOTIDE SEQUENCE</scope>
    <source>
        <strain evidence="9">GW210015_S63</strain>
    </source>
</reference>
<comment type="subcellular location">
    <subcellularLocation>
        <location evidence="1">Membrane</location>
        <topology evidence="1">Multi-pass membrane protein</topology>
    </subcellularLocation>
</comment>
<dbReference type="GO" id="GO:0022857">
    <property type="term" value="F:transmembrane transporter activity"/>
    <property type="evidence" value="ECO:0007669"/>
    <property type="project" value="InterPro"/>
</dbReference>
<gene>
    <name evidence="9" type="ORF">P3W55_17485</name>
</gene>
<comment type="caution">
    <text evidence="9">The sequence shown here is derived from an EMBL/GenBank/DDBJ whole genome shotgun (WGS) entry which is preliminary data.</text>
</comment>
<feature type="transmembrane region" description="Helical" evidence="7">
    <location>
        <begin position="201"/>
        <end position="219"/>
    </location>
</feature>
<keyword evidence="5 7" id="KW-1133">Transmembrane helix</keyword>
<dbReference type="InterPro" id="IPR020846">
    <property type="entry name" value="MFS_dom"/>
</dbReference>
<keyword evidence="4 7" id="KW-0812">Transmembrane</keyword>
<feature type="transmembrane region" description="Helical" evidence="7">
    <location>
        <begin position="34"/>
        <end position="61"/>
    </location>
</feature>
<evidence type="ECO:0000256" key="1">
    <source>
        <dbReference type="ARBA" id="ARBA00004141"/>
    </source>
</evidence>
<comment type="similarity">
    <text evidence="2">Belongs to the major facilitator superfamily. Sugar transporter (TC 2.A.1.1) family.</text>
</comment>
<feature type="transmembrane region" description="Helical" evidence="7">
    <location>
        <begin position="375"/>
        <end position="397"/>
    </location>
</feature>
<accession>A0AAW6P7Q5</accession>
<evidence type="ECO:0000256" key="4">
    <source>
        <dbReference type="ARBA" id="ARBA00022692"/>
    </source>
</evidence>
<feature type="domain" description="Major facilitator superfamily (MFS) profile" evidence="8">
    <location>
        <begin position="37"/>
        <end position="464"/>
    </location>
</feature>
<organism evidence="9 10">
    <name type="scientific">Pseudomonas citronellolis</name>
    <dbReference type="NCBI Taxonomy" id="53408"/>
    <lineage>
        <taxon>Bacteria</taxon>
        <taxon>Pseudomonadati</taxon>
        <taxon>Pseudomonadota</taxon>
        <taxon>Gammaproteobacteria</taxon>
        <taxon>Pseudomonadales</taxon>
        <taxon>Pseudomonadaceae</taxon>
        <taxon>Pseudomonas</taxon>
    </lineage>
</organism>
<dbReference type="InterPro" id="IPR036259">
    <property type="entry name" value="MFS_trans_sf"/>
</dbReference>
<evidence type="ECO:0000259" key="8">
    <source>
        <dbReference type="PROSITE" id="PS50850"/>
    </source>
</evidence>